<evidence type="ECO:0000313" key="1">
    <source>
        <dbReference type="EMBL" id="JAS82301.1"/>
    </source>
</evidence>
<reference evidence="1" key="1">
    <citation type="submission" date="2015-11" db="EMBL/GenBank/DDBJ databases">
        <title>De novo transcriptome assembly of four potential Pierce s Disease insect vectors from Arizona vineyards.</title>
        <authorList>
            <person name="Tassone E.E."/>
        </authorList>
    </citation>
    <scope>NUCLEOTIDE SEQUENCE</scope>
</reference>
<dbReference type="Pfam" id="PF17003">
    <property type="entry name" value="Actin_micro"/>
    <property type="match status" value="1"/>
</dbReference>
<gene>
    <name evidence="1" type="ORF">g.2721</name>
</gene>
<feature type="non-terminal residue" evidence="1">
    <location>
        <position position="163"/>
    </location>
</feature>
<dbReference type="AlphaFoldDB" id="A0A1B6I5U7"/>
<organism evidence="1">
    <name type="scientific">Homalodisca liturata</name>
    <dbReference type="NCBI Taxonomy" id="320908"/>
    <lineage>
        <taxon>Eukaryota</taxon>
        <taxon>Metazoa</taxon>
        <taxon>Ecdysozoa</taxon>
        <taxon>Arthropoda</taxon>
        <taxon>Hexapoda</taxon>
        <taxon>Insecta</taxon>
        <taxon>Pterygota</taxon>
        <taxon>Neoptera</taxon>
        <taxon>Paraneoptera</taxon>
        <taxon>Hemiptera</taxon>
        <taxon>Auchenorrhyncha</taxon>
        <taxon>Membracoidea</taxon>
        <taxon>Cicadellidae</taxon>
        <taxon>Cicadellinae</taxon>
        <taxon>Proconiini</taxon>
        <taxon>Homalodisca</taxon>
    </lineage>
</organism>
<name>A0A1B6I5U7_9HEMI</name>
<sequence>RHGAFRRPRGGAESTRAYPHRWRRSFLQHPARPIGREFTAPMRYIPEYRKRVLEPVTTPNKNIQSFFMRTEHSHYVPEAQRHPAYSADCRPVVIVVDNNEMSVLHAYPEGRIGAEDVHRLECDAVQRYGYHLEKYRTAERCADRVYGVLHGHLRGRVKTHDSI</sequence>
<accession>A0A1B6I5U7</accession>
<feature type="non-terminal residue" evidence="1">
    <location>
        <position position="1"/>
    </location>
</feature>
<dbReference type="EMBL" id="GECU01025405">
    <property type="protein sequence ID" value="JAS82301.1"/>
    <property type="molecule type" value="Transcribed_RNA"/>
</dbReference>
<protein>
    <submittedName>
        <fullName evidence="1">Uncharacterized protein</fullName>
    </submittedName>
</protein>
<proteinExistence type="predicted"/>